<comment type="subcellular location">
    <subcellularLocation>
        <location evidence="1 10">Cell membrane</location>
        <topology evidence="1 10">Multi-pass membrane protein</topology>
    </subcellularLocation>
</comment>
<accession>A0A3F2ZEF0</accession>
<keyword evidence="5 10" id="KW-0552">Olfaction</keyword>
<dbReference type="EnsemblMetazoa" id="PPAI013215-RA">
    <property type="protein sequence ID" value="PPAI013215-PA"/>
    <property type="gene ID" value="PPAI013215"/>
</dbReference>
<keyword evidence="12" id="KW-1185">Reference proteome</keyword>
<comment type="similarity">
    <text evidence="10">Belongs to the insect chemoreceptor superfamily. Heteromeric odorant receptor channel (TC 1.A.69) family.</text>
</comment>
<feature type="transmembrane region" description="Helical" evidence="10">
    <location>
        <begin position="282"/>
        <end position="300"/>
    </location>
</feature>
<keyword evidence="4 10" id="KW-0812">Transmembrane</keyword>
<evidence type="ECO:0000256" key="7">
    <source>
        <dbReference type="ARBA" id="ARBA00023136"/>
    </source>
</evidence>
<sequence length="378" mass="43365">MSHQHLKVFNKINKILEIGIPIASFYVTNQPLRHRVLIRAPFIATVLCFATVTTHIANKLKGHLNTNIAISLVIFFGCTQVFFKTFSMRYHRKSVLKILDKIKSLHNNYENNILNSITDKSLIKFGNIWINCCKLVTIIMTGTVAAIWINNSFKGNTGSNIEIPFFPKTISYYNEITQFIQLILTELATVCVICTDMCLAFFVFEIMAASEIICKYISLNINIIQEKPDLFKIITMRYCDVVENIKIFNSIYSIIPLVQFVASAFMSLVVFFIVRMNPMDPVAYAMALAILIQFFIPCLFGEFFKIKMKRFSTVLSLANWYDFSLKDQKCFLFILGITQKEYGLKVAGMYDINIYLFINIVKMAVSWCAFIITLGSHL</sequence>
<dbReference type="GO" id="GO:0007165">
    <property type="term" value="P:signal transduction"/>
    <property type="evidence" value="ECO:0007669"/>
    <property type="project" value="UniProtKB-KW"/>
</dbReference>
<dbReference type="EMBL" id="AJVK01025280">
    <property type="status" value="NOT_ANNOTATED_CDS"/>
    <property type="molecule type" value="Genomic_DNA"/>
</dbReference>
<dbReference type="InterPro" id="IPR004117">
    <property type="entry name" value="7tm6_olfct_rcpt"/>
</dbReference>
<dbReference type="GO" id="GO:0004984">
    <property type="term" value="F:olfactory receptor activity"/>
    <property type="evidence" value="ECO:0007669"/>
    <property type="project" value="InterPro"/>
</dbReference>
<keyword evidence="2" id="KW-1003">Cell membrane</keyword>
<evidence type="ECO:0000256" key="10">
    <source>
        <dbReference type="RuleBase" id="RU351113"/>
    </source>
</evidence>
<evidence type="ECO:0000256" key="2">
    <source>
        <dbReference type="ARBA" id="ARBA00022475"/>
    </source>
</evidence>
<evidence type="ECO:0000313" key="12">
    <source>
        <dbReference type="Proteomes" id="UP000092462"/>
    </source>
</evidence>
<evidence type="ECO:0000256" key="3">
    <source>
        <dbReference type="ARBA" id="ARBA00022606"/>
    </source>
</evidence>
<dbReference type="VEuPathDB" id="VectorBase:PPAPM1_001921"/>
<protein>
    <recommendedName>
        <fullName evidence="10">Odorant receptor</fullName>
    </recommendedName>
</protein>
<keyword evidence="6 10" id="KW-1133">Transmembrane helix</keyword>
<name>A0A3F2ZEF0_PHLPP</name>
<feature type="transmembrane region" description="Helical" evidence="10">
    <location>
        <begin position="36"/>
        <end position="57"/>
    </location>
</feature>
<evidence type="ECO:0000256" key="9">
    <source>
        <dbReference type="ARBA" id="ARBA00023224"/>
    </source>
</evidence>
<keyword evidence="3 10" id="KW-0716">Sensory transduction</keyword>
<feature type="transmembrane region" description="Helical" evidence="10">
    <location>
        <begin position="63"/>
        <end position="83"/>
    </location>
</feature>
<evidence type="ECO:0000256" key="1">
    <source>
        <dbReference type="ARBA" id="ARBA00004651"/>
    </source>
</evidence>
<feature type="transmembrane region" description="Helical" evidence="10">
    <location>
        <begin position="128"/>
        <end position="149"/>
    </location>
</feature>
<keyword evidence="7 10" id="KW-0472">Membrane</keyword>
<dbReference type="GO" id="GO:0005549">
    <property type="term" value="F:odorant binding"/>
    <property type="evidence" value="ECO:0007669"/>
    <property type="project" value="InterPro"/>
</dbReference>
<dbReference type="PANTHER" id="PTHR21137">
    <property type="entry name" value="ODORANT RECEPTOR"/>
    <property type="match status" value="1"/>
</dbReference>
<dbReference type="GO" id="GO:0005886">
    <property type="term" value="C:plasma membrane"/>
    <property type="evidence" value="ECO:0007669"/>
    <property type="project" value="UniProtKB-SubCell"/>
</dbReference>
<evidence type="ECO:0000256" key="4">
    <source>
        <dbReference type="ARBA" id="ARBA00022692"/>
    </source>
</evidence>
<dbReference type="AlphaFoldDB" id="A0A3F2ZEF0"/>
<dbReference type="PANTHER" id="PTHR21137:SF35">
    <property type="entry name" value="ODORANT RECEPTOR 19A-RELATED"/>
    <property type="match status" value="1"/>
</dbReference>
<evidence type="ECO:0000256" key="6">
    <source>
        <dbReference type="ARBA" id="ARBA00022989"/>
    </source>
</evidence>
<feature type="transmembrane region" description="Helical" evidence="10">
    <location>
        <begin position="179"/>
        <end position="204"/>
    </location>
</feature>
<evidence type="ECO:0000256" key="8">
    <source>
        <dbReference type="ARBA" id="ARBA00023170"/>
    </source>
</evidence>
<dbReference type="VEuPathDB" id="VectorBase:PPAI013215"/>
<feature type="transmembrane region" description="Helical" evidence="10">
    <location>
        <begin position="254"/>
        <end position="276"/>
    </location>
</feature>
<dbReference type="Proteomes" id="UP000092462">
    <property type="component" value="Unassembled WGS sequence"/>
</dbReference>
<dbReference type="Pfam" id="PF02949">
    <property type="entry name" value="7tm_6"/>
    <property type="match status" value="1"/>
</dbReference>
<evidence type="ECO:0000313" key="11">
    <source>
        <dbReference type="EnsemblMetazoa" id="PPAI013215-PA"/>
    </source>
</evidence>
<feature type="transmembrane region" description="Helical" evidence="10">
    <location>
        <begin position="354"/>
        <end position="375"/>
    </location>
</feature>
<reference evidence="11" key="1">
    <citation type="submission" date="2022-08" db="UniProtKB">
        <authorList>
            <consortium name="EnsemblMetazoa"/>
        </authorList>
    </citation>
    <scope>IDENTIFICATION</scope>
    <source>
        <strain evidence="11">Israel</strain>
    </source>
</reference>
<proteinExistence type="inferred from homology"/>
<keyword evidence="9 10" id="KW-0807">Transducer</keyword>
<evidence type="ECO:0000256" key="5">
    <source>
        <dbReference type="ARBA" id="ARBA00022725"/>
    </source>
</evidence>
<organism evidence="11 12">
    <name type="scientific">Phlebotomus papatasi</name>
    <name type="common">Sandfly</name>
    <dbReference type="NCBI Taxonomy" id="29031"/>
    <lineage>
        <taxon>Eukaryota</taxon>
        <taxon>Metazoa</taxon>
        <taxon>Ecdysozoa</taxon>
        <taxon>Arthropoda</taxon>
        <taxon>Hexapoda</taxon>
        <taxon>Insecta</taxon>
        <taxon>Pterygota</taxon>
        <taxon>Neoptera</taxon>
        <taxon>Endopterygota</taxon>
        <taxon>Diptera</taxon>
        <taxon>Nematocera</taxon>
        <taxon>Psychodoidea</taxon>
        <taxon>Psychodidae</taxon>
        <taxon>Phlebotomus</taxon>
        <taxon>Phlebotomus</taxon>
    </lineage>
</organism>
<keyword evidence="8 10" id="KW-0675">Receptor</keyword>